<keyword evidence="2" id="KW-1185">Reference proteome</keyword>
<protein>
    <submittedName>
        <fullName evidence="1">Uncharacterized protein</fullName>
    </submittedName>
</protein>
<sequence length="180" mass="18795">MKLSILAIAALLLAAPLDKSIPMGGGGDELIVPGASLVKFEGVDEDLVAHFDGRFLLKGQFHYACLYECTGSGDEAVLSVTPDPVIAGRLPRLKSRNPVRVDRILIYGGEAFALANIPAAKRAAVISGTLAEVTGRAEFMVDAYAASLECDGSLYTARFVGTARPETLPKPVAGQFGCGG</sequence>
<organism evidence="1 2">
    <name type="scientific">Caulobacter ginsengisoli</name>
    <dbReference type="NCBI Taxonomy" id="400775"/>
    <lineage>
        <taxon>Bacteria</taxon>
        <taxon>Pseudomonadati</taxon>
        <taxon>Pseudomonadota</taxon>
        <taxon>Alphaproteobacteria</taxon>
        <taxon>Caulobacterales</taxon>
        <taxon>Caulobacteraceae</taxon>
        <taxon>Caulobacter</taxon>
    </lineage>
</organism>
<evidence type="ECO:0000313" key="2">
    <source>
        <dbReference type="Proteomes" id="UP001228905"/>
    </source>
</evidence>
<dbReference type="RefSeq" id="WP_307344958.1">
    <property type="nucleotide sequence ID" value="NZ_JAUSVS010000001.1"/>
</dbReference>
<proteinExistence type="predicted"/>
<accession>A0ABU0IKJ4</accession>
<dbReference type="EMBL" id="JAUSVS010000001">
    <property type="protein sequence ID" value="MDQ0462536.1"/>
    <property type="molecule type" value="Genomic_DNA"/>
</dbReference>
<dbReference type="Proteomes" id="UP001228905">
    <property type="component" value="Unassembled WGS sequence"/>
</dbReference>
<comment type="caution">
    <text evidence="1">The sequence shown here is derived from an EMBL/GenBank/DDBJ whole genome shotgun (WGS) entry which is preliminary data.</text>
</comment>
<gene>
    <name evidence="1" type="ORF">QO010_000284</name>
</gene>
<name>A0ABU0IKJ4_9CAUL</name>
<evidence type="ECO:0000313" key="1">
    <source>
        <dbReference type="EMBL" id="MDQ0462536.1"/>
    </source>
</evidence>
<reference evidence="1 2" key="1">
    <citation type="submission" date="2023-07" db="EMBL/GenBank/DDBJ databases">
        <title>Genomic Encyclopedia of Type Strains, Phase IV (KMG-IV): sequencing the most valuable type-strain genomes for metagenomic binning, comparative biology and taxonomic classification.</title>
        <authorList>
            <person name="Goeker M."/>
        </authorList>
    </citation>
    <scope>NUCLEOTIDE SEQUENCE [LARGE SCALE GENOMIC DNA]</scope>
    <source>
        <strain evidence="1 2">DSM 18695</strain>
    </source>
</reference>